<keyword evidence="5 7" id="KW-1133">Transmembrane helix</keyword>
<keyword evidence="11" id="KW-1185">Reference proteome</keyword>
<feature type="domain" description="ABC transmembrane type-1" evidence="9">
    <location>
        <begin position="16"/>
        <end position="316"/>
    </location>
</feature>
<keyword evidence="3" id="KW-0547">Nucleotide-binding</keyword>
<feature type="transmembrane region" description="Helical" evidence="7">
    <location>
        <begin position="280"/>
        <end position="301"/>
    </location>
</feature>
<feature type="transmembrane region" description="Helical" evidence="7">
    <location>
        <begin position="175"/>
        <end position="195"/>
    </location>
</feature>
<dbReference type="PANTHER" id="PTHR43394:SF1">
    <property type="entry name" value="ATP-BINDING CASSETTE SUB-FAMILY B MEMBER 10, MITOCHONDRIAL"/>
    <property type="match status" value="1"/>
</dbReference>
<comment type="caution">
    <text evidence="10">The sequence shown here is derived from an EMBL/GenBank/DDBJ whole genome shotgun (WGS) entry which is preliminary data.</text>
</comment>
<evidence type="ECO:0000256" key="6">
    <source>
        <dbReference type="ARBA" id="ARBA00023136"/>
    </source>
</evidence>
<dbReference type="InterPro" id="IPR011527">
    <property type="entry name" value="ABC1_TM_dom"/>
</dbReference>
<dbReference type="InterPro" id="IPR036640">
    <property type="entry name" value="ABC1_TM_sf"/>
</dbReference>
<evidence type="ECO:0000256" key="3">
    <source>
        <dbReference type="ARBA" id="ARBA00022741"/>
    </source>
</evidence>
<accession>A0ABW9M0A6</accession>
<keyword evidence="2 7" id="KW-0812">Transmembrane</keyword>
<reference evidence="10 11" key="1">
    <citation type="submission" date="2024-12" db="EMBL/GenBank/DDBJ databases">
        <title>The coexistence of Mycolicibacterium septicum and Mycolicibacterium nivoides in clinical samples.</title>
        <authorList>
            <person name="Wang C."/>
            <person name="Feng Y."/>
            <person name="Zong Z."/>
        </authorList>
    </citation>
    <scope>NUCLEOTIDE SEQUENCE [LARGE SCALE GENOMIC DNA]</scope>
    <source>
        <strain evidence="10 11">120310</strain>
    </source>
</reference>
<dbReference type="InterPro" id="IPR039421">
    <property type="entry name" value="Type_1_exporter"/>
</dbReference>
<dbReference type="PROSITE" id="PS00211">
    <property type="entry name" value="ABC_TRANSPORTER_1"/>
    <property type="match status" value="1"/>
</dbReference>
<name>A0ABW9M0A6_9MYCO</name>
<feature type="transmembrane region" description="Helical" evidence="7">
    <location>
        <begin position="256"/>
        <end position="274"/>
    </location>
</feature>
<gene>
    <name evidence="10" type="ORF">ACK4CP_25285</name>
</gene>
<evidence type="ECO:0000259" key="9">
    <source>
        <dbReference type="PROSITE" id="PS50929"/>
    </source>
</evidence>
<dbReference type="InterPro" id="IPR003593">
    <property type="entry name" value="AAA+_ATPase"/>
</dbReference>
<feature type="transmembrane region" description="Helical" evidence="7">
    <location>
        <begin position="69"/>
        <end position="91"/>
    </location>
</feature>
<feature type="domain" description="ABC transporter" evidence="8">
    <location>
        <begin position="350"/>
        <end position="584"/>
    </location>
</feature>
<protein>
    <submittedName>
        <fullName evidence="10">ABC transporter ATP-binding protein</fullName>
    </submittedName>
</protein>
<evidence type="ECO:0000313" key="10">
    <source>
        <dbReference type="EMBL" id="MFN6553728.1"/>
    </source>
</evidence>
<evidence type="ECO:0000259" key="8">
    <source>
        <dbReference type="PROSITE" id="PS50893"/>
    </source>
</evidence>
<dbReference type="InterPro" id="IPR027417">
    <property type="entry name" value="P-loop_NTPase"/>
</dbReference>
<dbReference type="PROSITE" id="PS50893">
    <property type="entry name" value="ABC_TRANSPORTER_2"/>
    <property type="match status" value="1"/>
</dbReference>
<dbReference type="RefSeq" id="WP_409551959.1">
    <property type="nucleotide sequence ID" value="NZ_JBKBDE010000010.1"/>
</dbReference>
<evidence type="ECO:0000256" key="7">
    <source>
        <dbReference type="SAM" id="Phobius"/>
    </source>
</evidence>
<dbReference type="SUPFAM" id="SSF52540">
    <property type="entry name" value="P-loop containing nucleoside triphosphate hydrolases"/>
    <property type="match status" value="1"/>
</dbReference>
<dbReference type="CDD" id="cd18564">
    <property type="entry name" value="ABC_6TM_exporter_like"/>
    <property type="match status" value="1"/>
</dbReference>
<keyword evidence="4 10" id="KW-0067">ATP-binding</keyword>
<dbReference type="Pfam" id="PF00005">
    <property type="entry name" value="ABC_tran"/>
    <property type="match status" value="1"/>
</dbReference>
<evidence type="ECO:0000256" key="5">
    <source>
        <dbReference type="ARBA" id="ARBA00022989"/>
    </source>
</evidence>
<sequence length="591" mass="64504">MRLILELIRPYRLLVAGIFAVLLIQIATGLAAPWPLKVVLDSVVGHHPLPGWLHGLLQPLLGGEGKMHIAGLAAIMVFVIAVIAAIASYVANYLTETVGQRIGNDLRTRAYHHLQQLSLNYFDTHRVGPILSTLTDDVDTIQGFASASTLGIATDLLTIVGMLAMMLWLQWDFTLIALAVAPLLLLFVSRIRKAVKAATHEVRRRESDIVAVAEEGLQSIRVVKAFDREDMQERELALAGQQAVDAALNARRVKSVVSPIVGVVVAACTAVVLWRGSALILAGAMTAGTLTVFISYLASFFKPVQDLAKLTNTIAMASVGVDRVNALLTAETSVEEKADAIDAPRIKGAISFERVAFSYDSETPVLRDVTFEVKPGQLVGVVGHTGSGKSSLVSLIPRFYDPSMGTVRVDGIDLRDYKLHELRRQIAYVLQDTVLFRGTIRDNIAFGRPDADHDEIVEMAKLANAHEFISEMPQGYDSPVGERGLTLSGGQRQRIGIARALIRDSPILILDEPTAALDAESERLVMSALQRLMKDRTVITIAHRLSTIRDADKIVVLEEGRVVEEGSHTELLTAGGRYAELHRIQYEDETT</sequence>
<dbReference type="Proteomes" id="UP001635817">
    <property type="component" value="Unassembled WGS sequence"/>
</dbReference>
<feature type="transmembrane region" description="Helical" evidence="7">
    <location>
        <begin position="150"/>
        <end position="169"/>
    </location>
</feature>
<keyword evidence="6 7" id="KW-0472">Membrane</keyword>
<evidence type="ECO:0000313" key="11">
    <source>
        <dbReference type="Proteomes" id="UP001635817"/>
    </source>
</evidence>
<dbReference type="SUPFAM" id="SSF90123">
    <property type="entry name" value="ABC transporter transmembrane region"/>
    <property type="match status" value="1"/>
</dbReference>
<dbReference type="Gene3D" id="3.40.50.300">
    <property type="entry name" value="P-loop containing nucleotide triphosphate hydrolases"/>
    <property type="match status" value="1"/>
</dbReference>
<evidence type="ECO:0000256" key="1">
    <source>
        <dbReference type="ARBA" id="ARBA00004651"/>
    </source>
</evidence>
<organism evidence="10 11">
    <name type="scientific">Mycolicibacterium septicum</name>
    <dbReference type="NCBI Taxonomy" id="98668"/>
    <lineage>
        <taxon>Bacteria</taxon>
        <taxon>Bacillati</taxon>
        <taxon>Actinomycetota</taxon>
        <taxon>Actinomycetes</taxon>
        <taxon>Mycobacteriales</taxon>
        <taxon>Mycobacteriaceae</taxon>
        <taxon>Mycolicibacterium</taxon>
    </lineage>
</organism>
<comment type="subcellular location">
    <subcellularLocation>
        <location evidence="1">Cell membrane</location>
        <topology evidence="1">Multi-pass membrane protein</topology>
    </subcellularLocation>
</comment>
<proteinExistence type="predicted"/>
<dbReference type="Pfam" id="PF00664">
    <property type="entry name" value="ABC_membrane"/>
    <property type="match status" value="1"/>
</dbReference>
<dbReference type="PANTHER" id="PTHR43394">
    <property type="entry name" value="ATP-DEPENDENT PERMEASE MDL1, MITOCHONDRIAL"/>
    <property type="match status" value="1"/>
</dbReference>
<evidence type="ECO:0000256" key="4">
    <source>
        <dbReference type="ARBA" id="ARBA00022840"/>
    </source>
</evidence>
<dbReference type="GO" id="GO:0005524">
    <property type="term" value="F:ATP binding"/>
    <property type="evidence" value="ECO:0007669"/>
    <property type="project" value="UniProtKB-KW"/>
</dbReference>
<evidence type="ECO:0000256" key="2">
    <source>
        <dbReference type="ARBA" id="ARBA00022692"/>
    </source>
</evidence>
<dbReference type="EMBL" id="JBKBDE010000010">
    <property type="protein sequence ID" value="MFN6553728.1"/>
    <property type="molecule type" value="Genomic_DNA"/>
</dbReference>
<dbReference type="SMART" id="SM00382">
    <property type="entry name" value="AAA"/>
    <property type="match status" value="1"/>
</dbReference>
<dbReference type="InterPro" id="IPR003439">
    <property type="entry name" value="ABC_transporter-like_ATP-bd"/>
</dbReference>
<dbReference type="InterPro" id="IPR017871">
    <property type="entry name" value="ABC_transporter-like_CS"/>
</dbReference>
<dbReference type="Gene3D" id="1.20.1560.10">
    <property type="entry name" value="ABC transporter type 1, transmembrane domain"/>
    <property type="match status" value="1"/>
</dbReference>
<dbReference type="PROSITE" id="PS50929">
    <property type="entry name" value="ABC_TM1F"/>
    <property type="match status" value="1"/>
</dbReference>